<feature type="compositionally biased region" description="Polar residues" evidence="6">
    <location>
        <begin position="1003"/>
        <end position="1012"/>
    </location>
</feature>
<gene>
    <name evidence="7" type="ORF">A1Q1_01304</name>
</gene>
<evidence type="ECO:0000313" key="7">
    <source>
        <dbReference type="EMBL" id="EJT52809.1"/>
    </source>
</evidence>
<sequence length="1201" mass="134297">MPSKTAKLAKLDFKEKLIQSGKGGGQEALLKRLKLKDLEQDGTDLKSLNAVHKQLIDRIILHHKDRGVKAYAACCLADLLRLYAPDAPYTGDELRDIFQFFVVQITQNLKYQPGTRPLAPSKKSNDAQSQPSQATRINEIPYYNEYSYLLDNLASIKSVVLICELPSADDLITTYFDSFADIVRPDMNKLMVRNMASILADLLNEADTVPTGVMDCIFGQFENYGTSALKLQRPTFAHFSEIQLSHGRDPSPSDLKILTSSHQLLLTIFRHAPNLLLNTIPLLEENLQAAEEVPLRELSTKTLGTMLGERPQIGNSSVDMARAFPSAWRQWLGRRVDKALPVRLAWVEAAATILVNRPEHREVIEGELQSLLEETDTQDILWTAFRTPMSGQPLLKAVGGRMSDKKSSVRAEAIDALAKLWHNAFTEIEEAAEQFGWIPQEMLLTLFRKDVTPELRGQITVAFKTKILPLPAKPDDEQAWVDKFLQVTSQLNDNALRALDRLTGFVGYSRGHSPWRAFVDACEDNNGGIADKEQGDLVKQRMHYVFNAIAAMLFGDQDKARKDMETFAAANEPRMYRNFRAIVDPQSDLRTIVKARAELLRRIQQAHSGIYDTFTTIIEAAGWNLINHSSIGGFIKRLVKPEGSNAARVSEIAARYLALIAKECAPMYKSHVDQLVIAMNDKKNDTLVEVALQSLAALCKLDKDAGPKDKKVIERAAKLALTGTPRQAKFASRFIANSGDSEAATELVTDLRDGDDEHILPLLRSAAELAMSAPVAFETKTTEIIGFVMNEVMLRKSPSEEVEDDRWVEEDQLDNLDRAKLEGMRVITHRSLGWARDEHALELVDPTFRLLTTIIKNLGQVSDMTAEGPQARLHMRLRATLCLIKLANVRLFDRHMTKFFPDIAFMLQDENFTVRNRLLKKLAEVLPTQRRLPRWNILPVLVAQDPEVENVAIAKNLILANIRTCASLASKAEELDHAQIQRILESGTSRAHPAKDEDGDTPMSESDSGTSPTLNLYKLAELAQIIIKARAHHHGWNITTSSVTVKLPRDIFHNLPDPATARHVASQTYLPLAIEEWAQGLGRKPVATRPERKKRERPARSPKPRKQRKGGRRAARDSDSESESDSDLSEDEDEEGESAEESAEEEGNAVMGRGGRRSAKVRATRKVQKKKRKERKRERSVSAKSDASGLSEASELSALSS</sequence>
<keyword evidence="5" id="KW-0131">Cell cycle</keyword>
<dbReference type="GO" id="GO:0006281">
    <property type="term" value="P:DNA repair"/>
    <property type="evidence" value="ECO:0007669"/>
    <property type="project" value="TreeGrafter"/>
</dbReference>
<dbReference type="GO" id="GO:0051301">
    <property type="term" value="P:cell division"/>
    <property type="evidence" value="ECO:0007669"/>
    <property type="project" value="UniProtKB-KW"/>
</dbReference>
<comment type="caution">
    <text evidence="7">The sequence shown here is derived from an EMBL/GenBank/DDBJ whole genome shotgun (WGS) entry which is preliminary data.</text>
</comment>
<feature type="region of interest" description="Disordered" evidence="6">
    <location>
        <begin position="986"/>
        <end position="1012"/>
    </location>
</feature>
<accession>J6F6V3</accession>
<comment type="subcellular location">
    <subcellularLocation>
        <location evidence="1">Nucleus</location>
    </subcellularLocation>
</comment>
<evidence type="ECO:0008006" key="9">
    <source>
        <dbReference type="Google" id="ProtNLM"/>
    </source>
</evidence>
<dbReference type="PANTHER" id="PTHR12663">
    <property type="entry name" value="ANDROGEN INDUCED INHIBITOR OF PROLIFERATION AS3 / PDS5-RELATED"/>
    <property type="match status" value="1"/>
</dbReference>
<dbReference type="GO" id="GO:0005634">
    <property type="term" value="C:nucleus"/>
    <property type="evidence" value="ECO:0007669"/>
    <property type="project" value="UniProtKB-SubCell"/>
</dbReference>
<reference evidence="7 8" key="1">
    <citation type="journal article" date="2012" name="Eukaryot. Cell">
        <title>Draft genome sequence of CBS 2479, the standard type strain of Trichosporon asahii.</title>
        <authorList>
            <person name="Yang R.Y."/>
            <person name="Li H.T."/>
            <person name="Zhu H."/>
            <person name="Zhou G.P."/>
            <person name="Wang M."/>
            <person name="Wang L."/>
        </authorList>
    </citation>
    <scope>NUCLEOTIDE SEQUENCE [LARGE SCALE GENOMIC DNA]</scope>
    <source>
        <strain evidence="8">ATCC 90039 / CBS 2479 / JCM 2466 / KCTC 7840 / NCYC 2677 / UAMH 7654</strain>
    </source>
</reference>
<dbReference type="OrthoDB" id="200660at2759"/>
<evidence type="ECO:0000256" key="6">
    <source>
        <dbReference type="SAM" id="MobiDB-lite"/>
    </source>
</evidence>
<dbReference type="Proteomes" id="UP000002748">
    <property type="component" value="Unassembled WGS sequence"/>
</dbReference>
<dbReference type="GO" id="GO:0007064">
    <property type="term" value="P:mitotic sister chromatid cohesion"/>
    <property type="evidence" value="ECO:0007669"/>
    <property type="project" value="InterPro"/>
</dbReference>
<dbReference type="Pfam" id="PF20168">
    <property type="entry name" value="PDS5"/>
    <property type="match status" value="2"/>
</dbReference>
<evidence type="ECO:0000256" key="4">
    <source>
        <dbReference type="ARBA" id="ARBA00023242"/>
    </source>
</evidence>
<dbReference type="KEGG" id="tasa:A1Q1_01304"/>
<dbReference type="CDD" id="cd19953">
    <property type="entry name" value="PDS5"/>
    <property type="match status" value="1"/>
</dbReference>
<feature type="compositionally biased region" description="Basic residues" evidence="6">
    <location>
        <begin position="1154"/>
        <end position="1178"/>
    </location>
</feature>
<proteinExistence type="predicted"/>
<evidence type="ECO:0000256" key="5">
    <source>
        <dbReference type="ARBA" id="ARBA00023306"/>
    </source>
</evidence>
<keyword evidence="2" id="KW-0132">Cell division</keyword>
<feature type="compositionally biased region" description="Low complexity" evidence="6">
    <location>
        <begin position="1182"/>
        <end position="1201"/>
    </location>
</feature>
<feature type="region of interest" description="Disordered" evidence="6">
    <location>
        <begin position="114"/>
        <end position="133"/>
    </location>
</feature>
<name>J6F6V3_TRIAS</name>
<keyword evidence="4" id="KW-0539">Nucleus</keyword>
<keyword evidence="3" id="KW-0498">Mitosis</keyword>
<dbReference type="EMBL" id="ALBS01000016">
    <property type="protein sequence ID" value="EJT52809.1"/>
    <property type="molecule type" value="Genomic_DNA"/>
</dbReference>
<dbReference type="PANTHER" id="PTHR12663:SF0">
    <property type="entry name" value="PRECOCIOUS DISSOCIATION OF SISTERS 5, ISOFORM A"/>
    <property type="match status" value="1"/>
</dbReference>
<dbReference type="SUPFAM" id="SSF48371">
    <property type="entry name" value="ARM repeat"/>
    <property type="match status" value="1"/>
</dbReference>
<dbReference type="InterPro" id="IPR016024">
    <property type="entry name" value="ARM-type_fold"/>
</dbReference>
<organism evidence="7 8">
    <name type="scientific">Trichosporon asahii var. asahii (strain ATCC 90039 / CBS 2479 / JCM 2466 / KCTC 7840 / NBRC 103889/ NCYC 2677 / UAMH 7654)</name>
    <name type="common">Yeast</name>
    <dbReference type="NCBI Taxonomy" id="1186058"/>
    <lineage>
        <taxon>Eukaryota</taxon>
        <taxon>Fungi</taxon>
        <taxon>Dikarya</taxon>
        <taxon>Basidiomycota</taxon>
        <taxon>Agaricomycotina</taxon>
        <taxon>Tremellomycetes</taxon>
        <taxon>Trichosporonales</taxon>
        <taxon>Trichosporonaceae</taxon>
        <taxon>Trichosporon</taxon>
    </lineage>
</organism>
<evidence type="ECO:0000256" key="2">
    <source>
        <dbReference type="ARBA" id="ARBA00022618"/>
    </source>
</evidence>
<dbReference type="InterPro" id="IPR039776">
    <property type="entry name" value="Pds5"/>
</dbReference>
<evidence type="ECO:0000313" key="8">
    <source>
        <dbReference type="Proteomes" id="UP000002748"/>
    </source>
</evidence>
<feature type="region of interest" description="Disordered" evidence="6">
    <location>
        <begin position="1081"/>
        <end position="1201"/>
    </location>
</feature>
<protein>
    <recommendedName>
        <fullName evidence="9">Cohesin-associated protein Pds5</fullName>
    </recommendedName>
</protein>
<dbReference type="GO" id="GO:0000785">
    <property type="term" value="C:chromatin"/>
    <property type="evidence" value="ECO:0007669"/>
    <property type="project" value="TreeGrafter"/>
</dbReference>
<dbReference type="AlphaFoldDB" id="J6F6V3"/>
<evidence type="ECO:0000256" key="3">
    <source>
        <dbReference type="ARBA" id="ARBA00022776"/>
    </source>
</evidence>
<dbReference type="RefSeq" id="XP_014183990.1">
    <property type="nucleotide sequence ID" value="XM_014328515.1"/>
</dbReference>
<evidence type="ECO:0000256" key="1">
    <source>
        <dbReference type="ARBA" id="ARBA00004123"/>
    </source>
</evidence>
<dbReference type="HOGENOM" id="CLU_002562_1_0_1"/>
<dbReference type="GeneID" id="25984818"/>
<feature type="compositionally biased region" description="Basic residues" evidence="6">
    <location>
        <begin position="1091"/>
        <end position="1113"/>
    </location>
</feature>
<dbReference type="VEuPathDB" id="FungiDB:A1Q1_01304"/>
<feature type="compositionally biased region" description="Acidic residues" evidence="6">
    <location>
        <begin position="1120"/>
        <end position="1147"/>
    </location>
</feature>